<dbReference type="PANTHER" id="PTHR13069:SF21">
    <property type="entry name" value="ALKYLATED DNA REPAIR PROTEIN ALKB HOMOLOG 8"/>
    <property type="match status" value="1"/>
</dbReference>
<reference evidence="6" key="2">
    <citation type="submission" date="2013-07" db="EMBL/GenBank/DDBJ databases">
        <authorList>
            <consortium name="The Broad Institute Genome Sequencing Platform"/>
            <person name="Cuomo C."/>
            <person name="Litvintseva A."/>
            <person name="Chen Y."/>
            <person name="Heitman J."/>
            <person name="Sun S."/>
            <person name="Springer D."/>
            <person name="Dromer F."/>
            <person name="Young S.K."/>
            <person name="Zeng Q."/>
            <person name="Gargeya S."/>
            <person name="Fitzgerald M."/>
            <person name="Abouelleil A."/>
            <person name="Alvarado L."/>
            <person name="Berlin A.M."/>
            <person name="Chapman S.B."/>
            <person name="Dewar J."/>
            <person name="Goldberg J."/>
            <person name="Griggs A."/>
            <person name="Gujja S."/>
            <person name="Hansen M."/>
            <person name="Howarth C."/>
            <person name="Imamovic A."/>
            <person name="Larimer J."/>
            <person name="McCowan C."/>
            <person name="Murphy C."/>
            <person name="Pearson M."/>
            <person name="Priest M."/>
            <person name="Roberts A."/>
            <person name="Saif S."/>
            <person name="Shea T."/>
            <person name="Sykes S."/>
            <person name="Wortman J."/>
            <person name="Nusbaum C."/>
            <person name="Birren B."/>
        </authorList>
    </citation>
    <scope>NUCLEOTIDE SEQUENCE</scope>
    <source>
        <strain evidence="6">CBS 10737</strain>
    </source>
</reference>
<dbReference type="AlphaFoldDB" id="A0A1B9I4Z8"/>
<gene>
    <name evidence="5" type="ORF">I206_03927</name>
    <name evidence="6" type="ORF">I206_105163</name>
</gene>
<reference evidence="6" key="4">
    <citation type="submission" date="2024-02" db="EMBL/GenBank/DDBJ databases">
        <title>Comparative genomics of Cryptococcus and Kwoniella reveals pathogenesis evolution and contrasting modes of karyotype evolution via chromosome fusion or intercentromeric recombination.</title>
        <authorList>
            <person name="Coelho M.A."/>
            <person name="David-Palma M."/>
            <person name="Shea T."/>
            <person name="Bowers K."/>
            <person name="McGinley-Smith S."/>
            <person name="Mohammad A.W."/>
            <person name="Gnirke A."/>
            <person name="Yurkov A.M."/>
            <person name="Nowrousian M."/>
            <person name="Sun S."/>
            <person name="Cuomo C.A."/>
            <person name="Heitman J."/>
        </authorList>
    </citation>
    <scope>NUCLEOTIDE SEQUENCE</scope>
    <source>
        <strain evidence="6">CBS 10737</strain>
    </source>
</reference>
<feature type="compositionally biased region" description="Polar residues" evidence="3">
    <location>
        <begin position="218"/>
        <end position="244"/>
    </location>
</feature>
<evidence type="ECO:0000256" key="3">
    <source>
        <dbReference type="SAM" id="MobiDB-lite"/>
    </source>
</evidence>
<dbReference type="GO" id="GO:0005634">
    <property type="term" value="C:nucleus"/>
    <property type="evidence" value="ECO:0007669"/>
    <property type="project" value="TreeGrafter"/>
</dbReference>
<dbReference type="Proteomes" id="UP000094020">
    <property type="component" value="Chromosome 7"/>
</dbReference>
<name>A0A1B9I4Z8_9TREE</name>
<reference evidence="5" key="1">
    <citation type="submission" date="2013-07" db="EMBL/GenBank/DDBJ databases">
        <title>The Genome Sequence of Cryptococcus pinus CBS10737.</title>
        <authorList>
            <consortium name="The Broad Institute Genome Sequencing Platform"/>
            <person name="Cuomo C."/>
            <person name="Litvintseva A."/>
            <person name="Chen Y."/>
            <person name="Heitman J."/>
            <person name="Sun S."/>
            <person name="Springer D."/>
            <person name="Dromer F."/>
            <person name="Young S.K."/>
            <person name="Zeng Q."/>
            <person name="Gargeya S."/>
            <person name="Fitzgerald M."/>
            <person name="Abouelleil A."/>
            <person name="Alvarado L."/>
            <person name="Berlin A.M."/>
            <person name="Chapman S.B."/>
            <person name="Dewar J."/>
            <person name="Goldberg J."/>
            <person name="Griggs A."/>
            <person name="Gujja S."/>
            <person name="Hansen M."/>
            <person name="Howarth C."/>
            <person name="Imamovic A."/>
            <person name="Larimer J."/>
            <person name="McCowan C."/>
            <person name="Murphy C."/>
            <person name="Pearson M."/>
            <person name="Priest M."/>
            <person name="Roberts A."/>
            <person name="Saif S."/>
            <person name="Shea T."/>
            <person name="Sykes S."/>
            <person name="Wortman J."/>
            <person name="Nusbaum C."/>
            <person name="Birren B."/>
        </authorList>
    </citation>
    <scope>NUCLEOTIDE SEQUENCE [LARGE SCALE GENOMIC DNA]</scope>
    <source>
        <strain evidence="5">CBS 10737</strain>
    </source>
</reference>
<accession>A0A1B9I4Z8</accession>
<keyword evidence="1" id="KW-0489">Methyltransferase</keyword>
<dbReference type="OrthoDB" id="271595at2759"/>
<dbReference type="Gene3D" id="3.40.50.150">
    <property type="entry name" value="Vaccinia Virus protein VP39"/>
    <property type="match status" value="1"/>
</dbReference>
<evidence type="ECO:0000313" key="5">
    <source>
        <dbReference type="EMBL" id="OCF50602.1"/>
    </source>
</evidence>
<protein>
    <recommendedName>
        <fullName evidence="4">Methyltransferase type 11 domain-containing protein</fullName>
    </recommendedName>
</protein>
<dbReference type="GO" id="GO:0000049">
    <property type="term" value="F:tRNA binding"/>
    <property type="evidence" value="ECO:0007669"/>
    <property type="project" value="TreeGrafter"/>
</dbReference>
<keyword evidence="2" id="KW-0808">Transferase</keyword>
<dbReference type="InterPro" id="IPR013216">
    <property type="entry name" value="Methyltransf_11"/>
</dbReference>
<dbReference type="EMBL" id="KI894010">
    <property type="protein sequence ID" value="OCF50602.1"/>
    <property type="molecule type" value="Genomic_DNA"/>
</dbReference>
<dbReference type="KEGG" id="kpin:30172296"/>
<feature type="region of interest" description="Disordered" evidence="3">
    <location>
        <begin position="1"/>
        <end position="62"/>
    </location>
</feature>
<evidence type="ECO:0000313" key="7">
    <source>
        <dbReference type="Proteomes" id="UP000094020"/>
    </source>
</evidence>
<dbReference type="RefSeq" id="XP_019011821.1">
    <property type="nucleotide sequence ID" value="XM_019155667.1"/>
</dbReference>
<dbReference type="EMBL" id="CP144525">
    <property type="protein sequence ID" value="WWC71210.1"/>
    <property type="molecule type" value="Genomic_DNA"/>
</dbReference>
<evidence type="ECO:0000313" key="6">
    <source>
        <dbReference type="EMBL" id="WWC71210.1"/>
    </source>
</evidence>
<proteinExistence type="predicted"/>
<dbReference type="GO" id="GO:0008757">
    <property type="term" value="F:S-adenosylmethionine-dependent methyltransferase activity"/>
    <property type="evidence" value="ECO:0007669"/>
    <property type="project" value="InterPro"/>
</dbReference>
<dbReference type="GO" id="GO:0030488">
    <property type="term" value="P:tRNA methylation"/>
    <property type="evidence" value="ECO:0007669"/>
    <property type="project" value="TreeGrafter"/>
</dbReference>
<feature type="region of interest" description="Disordered" evidence="3">
    <location>
        <begin position="218"/>
        <end position="253"/>
    </location>
</feature>
<dbReference type="GO" id="GO:0106335">
    <property type="term" value="F:tRNA (5-carboxymethyluridine(34)-5-O)-methyltransferase activity"/>
    <property type="evidence" value="ECO:0007669"/>
    <property type="project" value="TreeGrafter"/>
</dbReference>
<dbReference type="InterPro" id="IPR051422">
    <property type="entry name" value="AlkB_tRNA_MeTrf/Diox"/>
</dbReference>
<dbReference type="InterPro" id="IPR029063">
    <property type="entry name" value="SAM-dependent_MTases_sf"/>
</dbReference>
<evidence type="ECO:0000256" key="2">
    <source>
        <dbReference type="ARBA" id="ARBA00022679"/>
    </source>
</evidence>
<dbReference type="GO" id="GO:0002098">
    <property type="term" value="P:tRNA wobble uridine modification"/>
    <property type="evidence" value="ECO:0007669"/>
    <property type="project" value="TreeGrafter"/>
</dbReference>
<feature type="domain" description="Methyltransferase type 11" evidence="4">
    <location>
        <begin position="99"/>
        <end position="185"/>
    </location>
</feature>
<dbReference type="STRING" id="1296096.A0A1B9I4Z8"/>
<evidence type="ECO:0000259" key="4">
    <source>
        <dbReference type="Pfam" id="PF08241"/>
    </source>
</evidence>
<dbReference type="Pfam" id="PF08241">
    <property type="entry name" value="Methyltransf_11"/>
    <property type="match status" value="1"/>
</dbReference>
<keyword evidence="7" id="KW-1185">Reference proteome</keyword>
<organism evidence="5">
    <name type="scientific">Kwoniella pini CBS 10737</name>
    <dbReference type="NCBI Taxonomy" id="1296096"/>
    <lineage>
        <taxon>Eukaryota</taxon>
        <taxon>Fungi</taxon>
        <taxon>Dikarya</taxon>
        <taxon>Basidiomycota</taxon>
        <taxon>Agaricomycotina</taxon>
        <taxon>Tremellomycetes</taxon>
        <taxon>Tremellales</taxon>
        <taxon>Cryptococcaceae</taxon>
        <taxon>Kwoniella</taxon>
    </lineage>
</organism>
<sequence>MTQPEAGPSTITSNSPIPPSSKSKKTKEKPIKTPEPRPEPKQKPKPVPVGPFERPDEEEEKNVHEVYEAIAGHFSQTRHKPWPFIQKFLHSLPPNSIGLDSGAGNGKYLPSSREANLEMIALDRSSGLLEIARNENGGECVRGDLGFRGWRDGVFDFAISIAAIHHLSTPERRRQAVKSLMRPLKLSTKSTYSKFMIYVWAYEQGTLSKRRMGTLTNASAAESTSIPKETHPATSVESSLNQDITTDKEDENEVKEIEEKIQDLLVPWVYSKPPPPKADIGSDSNQNNGSIESEIKEKEEPKVYHRYYHLFVKGELREMVIQSAKEDNYQIIPDGIESEILENHLNDLRQNQQGEKENDKWIRVRGVGWEADNWWIECEVGKL</sequence>
<dbReference type="PANTHER" id="PTHR13069">
    <property type="entry name" value="ALKYLATED DNA REPAIR PROTEIN ALKB HOMOLOG 8"/>
    <property type="match status" value="1"/>
</dbReference>
<dbReference type="GeneID" id="30172296"/>
<feature type="region of interest" description="Disordered" evidence="3">
    <location>
        <begin position="275"/>
        <end position="296"/>
    </location>
</feature>
<dbReference type="SUPFAM" id="SSF53335">
    <property type="entry name" value="S-adenosyl-L-methionine-dependent methyltransferases"/>
    <property type="match status" value="1"/>
</dbReference>
<evidence type="ECO:0000256" key="1">
    <source>
        <dbReference type="ARBA" id="ARBA00022603"/>
    </source>
</evidence>
<reference evidence="5" key="3">
    <citation type="submission" date="2016-07" db="EMBL/GenBank/DDBJ databases">
        <title>Evolution of pathogenesis and genome organization in the Tremellales.</title>
        <authorList>
            <person name="Cuomo C."/>
            <person name="Litvintseva A."/>
            <person name="Heitman J."/>
            <person name="Chen Y."/>
            <person name="Sun S."/>
            <person name="Springer D."/>
            <person name="Dromer F."/>
            <person name="Young S."/>
            <person name="Zeng Q."/>
            <person name="Chapman S."/>
            <person name="Gujja S."/>
            <person name="Saif S."/>
            <person name="Birren B."/>
        </authorList>
    </citation>
    <scope>NUCLEOTIDE SEQUENCE</scope>
    <source>
        <strain evidence="5">CBS 10737</strain>
    </source>
</reference>
<dbReference type="GO" id="GO:0005737">
    <property type="term" value="C:cytoplasm"/>
    <property type="evidence" value="ECO:0007669"/>
    <property type="project" value="TreeGrafter"/>
</dbReference>
<feature type="compositionally biased region" description="Basic and acidic residues" evidence="3">
    <location>
        <begin position="28"/>
        <end position="42"/>
    </location>
</feature>